<reference evidence="4" key="1">
    <citation type="submission" date="2021-06" db="EMBL/GenBank/DDBJ databases">
        <authorList>
            <person name="Hodson N. C."/>
            <person name="Mongue J. A."/>
            <person name="Jaron S. K."/>
        </authorList>
    </citation>
    <scope>NUCLEOTIDE SEQUENCE</scope>
</reference>
<feature type="domain" description="C2H2-type" evidence="3">
    <location>
        <begin position="363"/>
        <end position="391"/>
    </location>
</feature>
<dbReference type="AlphaFoldDB" id="A0A8J2KDD7"/>
<evidence type="ECO:0000256" key="1">
    <source>
        <dbReference type="PROSITE-ProRule" id="PRU00042"/>
    </source>
</evidence>
<keyword evidence="5" id="KW-1185">Reference proteome</keyword>
<feature type="region of interest" description="Disordered" evidence="2">
    <location>
        <begin position="282"/>
        <end position="303"/>
    </location>
</feature>
<accession>A0A8J2KDD7</accession>
<sequence length="397" mass="44362">MESLRYDVGKCVNCGKLLGNRRVERLNVASRLGFAINRRDSSAIIGNVKAVVAEKVSVYEALVSIFGLGEGEASESRAGRRGDLELAAVCQVCSLVLHDLLRNFREFSQLRVQTSYLGEAIGCHDGIGGMGICGRRRDADVKVDGDFRSLTLTQDSGVMIAVDEVKVEVEDSPESISRGWEDYDYSHLYSSQVIGRAAVSPLREASMKKKTMRKKRMKSVQGGKVAEGKMVKGAERQAPLRKVGKGVGAAPKPTLSRMDNVTSMVQQPERTESLPDVNVFKKEIPSTGRSKNRSQKSLKQRQPKIELCEECQKTFVNTRYLKLHKLGRHEKVYECSRCQISVAETMLRVHYDKYHDGKPVLRFSCGSCSYQTHMSNNIKAHISRVHTFEEVKIKTEI</sequence>
<evidence type="ECO:0000313" key="4">
    <source>
        <dbReference type="EMBL" id="CAG7733554.1"/>
    </source>
</evidence>
<keyword evidence="1" id="KW-0863">Zinc-finger</keyword>
<gene>
    <name evidence="4" type="ORF">AFUS01_LOCUS21992</name>
</gene>
<organism evidence="4 5">
    <name type="scientific">Allacma fusca</name>
    <dbReference type="NCBI Taxonomy" id="39272"/>
    <lineage>
        <taxon>Eukaryota</taxon>
        <taxon>Metazoa</taxon>
        <taxon>Ecdysozoa</taxon>
        <taxon>Arthropoda</taxon>
        <taxon>Hexapoda</taxon>
        <taxon>Collembola</taxon>
        <taxon>Symphypleona</taxon>
        <taxon>Sminthuridae</taxon>
        <taxon>Allacma</taxon>
    </lineage>
</organism>
<dbReference type="SMART" id="SM00355">
    <property type="entry name" value="ZnF_C2H2"/>
    <property type="match status" value="3"/>
</dbReference>
<dbReference type="Proteomes" id="UP000708208">
    <property type="component" value="Unassembled WGS sequence"/>
</dbReference>
<dbReference type="InterPro" id="IPR013087">
    <property type="entry name" value="Znf_C2H2_type"/>
</dbReference>
<evidence type="ECO:0000313" key="5">
    <source>
        <dbReference type="Proteomes" id="UP000708208"/>
    </source>
</evidence>
<feature type="compositionally biased region" description="Basic residues" evidence="2">
    <location>
        <begin position="290"/>
        <end position="302"/>
    </location>
</feature>
<feature type="compositionally biased region" description="Basic residues" evidence="2">
    <location>
        <begin position="208"/>
        <end position="218"/>
    </location>
</feature>
<dbReference type="PROSITE" id="PS50157">
    <property type="entry name" value="ZINC_FINGER_C2H2_2"/>
    <property type="match status" value="1"/>
</dbReference>
<dbReference type="EMBL" id="CAJVCH010251058">
    <property type="protein sequence ID" value="CAG7733554.1"/>
    <property type="molecule type" value="Genomic_DNA"/>
</dbReference>
<dbReference type="PROSITE" id="PS00028">
    <property type="entry name" value="ZINC_FINGER_C2H2_1"/>
    <property type="match status" value="1"/>
</dbReference>
<evidence type="ECO:0000259" key="3">
    <source>
        <dbReference type="PROSITE" id="PS50157"/>
    </source>
</evidence>
<evidence type="ECO:0000256" key="2">
    <source>
        <dbReference type="SAM" id="MobiDB-lite"/>
    </source>
</evidence>
<feature type="region of interest" description="Disordered" evidence="2">
    <location>
        <begin position="206"/>
        <end position="226"/>
    </location>
</feature>
<proteinExistence type="predicted"/>
<keyword evidence="1" id="KW-0479">Metal-binding</keyword>
<protein>
    <recommendedName>
        <fullName evidence="3">C2H2-type domain-containing protein</fullName>
    </recommendedName>
</protein>
<comment type="caution">
    <text evidence="4">The sequence shown here is derived from an EMBL/GenBank/DDBJ whole genome shotgun (WGS) entry which is preliminary data.</text>
</comment>
<name>A0A8J2KDD7_9HEXA</name>
<dbReference type="GO" id="GO:0008270">
    <property type="term" value="F:zinc ion binding"/>
    <property type="evidence" value="ECO:0007669"/>
    <property type="project" value="UniProtKB-KW"/>
</dbReference>
<keyword evidence="1" id="KW-0862">Zinc</keyword>